<dbReference type="PANTHER" id="PTHR11814">
    <property type="entry name" value="SULFATE TRANSPORTER"/>
    <property type="match status" value="1"/>
</dbReference>
<dbReference type="InterPro" id="IPR036513">
    <property type="entry name" value="STAS_dom_sf"/>
</dbReference>
<dbReference type="CDD" id="cd07042">
    <property type="entry name" value="STAS_SulP_like_sulfate_transporter"/>
    <property type="match status" value="1"/>
</dbReference>
<gene>
    <name evidence="7" type="ORF">CWI75_10225</name>
</gene>
<dbReference type="InterPro" id="IPR001902">
    <property type="entry name" value="SLC26A/SulP_fam"/>
</dbReference>
<evidence type="ECO:0000256" key="4">
    <source>
        <dbReference type="ARBA" id="ARBA00023136"/>
    </source>
</evidence>
<feature type="transmembrane region" description="Helical" evidence="5">
    <location>
        <begin position="456"/>
        <end position="487"/>
    </location>
</feature>
<dbReference type="Pfam" id="PF00916">
    <property type="entry name" value="Sulfate_transp"/>
    <property type="match status" value="1"/>
</dbReference>
<dbReference type="InterPro" id="IPR011547">
    <property type="entry name" value="SLC26A/SulP_dom"/>
</dbReference>
<feature type="transmembrane region" description="Helical" evidence="5">
    <location>
        <begin position="142"/>
        <end position="165"/>
    </location>
</feature>
<keyword evidence="3 5" id="KW-1133">Transmembrane helix</keyword>
<sequence length="643" mass="67036">MIVLKFPKTNLLRICLEGHSPGGLNRVWYAFLPLPRIRDRTVAFRSLRARLPSVGSGLRAGIAEAYGLAELRRDLMAGLTIGTVAIPLSMALAIAIGVAPQHGLYTAIVAGSLVALTGGSRFNISGPTAAFVVILLPIVEQYGLGGLLLATMMAGVILIAFGVAGMGRLIMYIPYPVVVGFTAGIAVVIAVLQVPDFLGLVIAQPGAHFVDKVVAILTALPGFDPAELGIGCLTLLVLVFWPRLTLLVPAPLVALVLAAIAALALRHWLPGSGFEVETIASRFSWAIDGRSGTGIPPVLPNLVAPWQLPGADGQPLVVDFSLFRALLGPALAIAILGAIESLLCAVVADGLTKTRHDSNAELIGQGIGNVVAPLFGGITATAALARTATSIRSGAVSPVAALVHALVVLLALTGLAGLLGLVPMSALAALLFVVAWNMSESRHFVHTLRAAPPGDVAVLVVCFALTVLFDMVLAVGVGVGLAGALLIRRMANLSYTDKRSSRLARGVSTLPASVSVYDMNGPLFFAAAERALSSLRVIDPGTRVVIIDMNNVPSMDFTAIVALQALIDDFRRHDIGLILAGLSPRIIVKMRRAGVRKQTGVLCYCADLEHAGATAVRWLDKAPGNTVADQDDDKGRTVTGQNG</sequence>
<evidence type="ECO:0000256" key="5">
    <source>
        <dbReference type="SAM" id="Phobius"/>
    </source>
</evidence>
<dbReference type="Pfam" id="PF01740">
    <property type="entry name" value="STAS"/>
    <property type="match status" value="1"/>
</dbReference>
<dbReference type="OrthoDB" id="9769739at2"/>
<dbReference type="Proteomes" id="UP000234845">
    <property type="component" value="Unassembled WGS sequence"/>
</dbReference>
<evidence type="ECO:0000313" key="7">
    <source>
        <dbReference type="EMBL" id="PLW82159.1"/>
    </source>
</evidence>
<feature type="transmembrane region" description="Helical" evidence="5">
    <location>
        <begin position="326"/>
        <end position="350"/>
    </location>
</feature>
<keyword evidence="4 5" id="KW-0472">Membrane</keyword>
<keyword evidence="8" id="KW-1185">Reference proteome</keyword>
<protein>
    <submittedName>
        <fullName evidence="7">C4-dicarboxylic acid transporter DauA</fullName>
    </submittedName>
</protein>
<comment type="caution">
    <text evidence="7">The sequence shown here is derived from an EMBL/GenBank/DDBJ whole genome shotgun (WGS) entry which is preliminary data.</text>
</comment>
<name>A0A2N5Y1C6_9GAMM</name>
<dbReference type="InterPro" id="IPR002645">
    <property type="entry name" value="STAS_dom"/>
</dbReference>
<reference evidence="8" key="1">
    <citation type="submission" date="2017-11" db="EMBL/GenBank/DDBJ databases">
        <title>The draft genome sequence of Chromatocurvus sp. F02.</title>
        <authorList>
            <person name="Du Z.-J."/>
            <person name="Chang Y.-Q."/>
        </authorList>
    </citation>
    <scope>NUCLEOTIDE SEQUENCE [LARGE SCALE GENOMIC DNA]</scope>
    <source>
        <strain evidence="8">F02</strain>
    </source>
</reference>
<feature type="transmembrane region" description="Helical" evidence="5">
    <location>
        <begin position="362"/>
        <end position="385"/>
    </location>
</feature>
<dbReference type="SUPFAM" id="SSF52091">
    <property type="entry name" value="SpoIIaa-like"/>
    <property type="match status" value="1"/>
</dbReference>
<feature type="transmembrane region" description="Helical" evidence="5">
    <location>
        <begin position="214"/>
        <end position="239"/>
    </location>
</feature>
<feature type="transmembrane region" description="Helical" evidence="5">
    <location>
        <begin position="172"/>
        <end position="194"/>
    </location>
</feature>
<feature type="transmembrane region" description="Helical" evidence="5">
    <location>
        <begin position="246"/>
        <end position="265"/>
    </location>
</feature>
<dbReference type="NCBIfam" id="NF008660">
    <property type="entry name" value="PRK11660.1"/>
    <property type="match status" value="1"/>
</dbReference>
<dbReference type="PROSITE" id="PS50801">
    <property type="entry name" value="STAS"/>
    <property type="match status" value="1"/>
</dbReference>
<keyword evidence="2 5" id="KW-0812">Transmembrane</keyword>
<evidence type="ECO:0000256" key="1">
    <source>
        <dbReference type="ARBA" id="ARBA00004141"/>
    </source>
</evidence>
<feature type="domain" description="STAS" evidence="6">
    <location>
        <begin position="513"/>
        <end position="615"/>
    </location>
</feature>
<evidence type="ECO:0000313" key="8">
    <source>
        <dbReference type="Proteomes" id="UP000234845"/>
    </source>
</evidence>
<proteinExistence type="predicted"/>
<dbReference type="GO" id="GO:0016020">
    <property type="term" value="C:membrane"/>
    <property type="evidence" value="ECO:0007669"/>
    <property type="project" value="UniProtKB-SubCell"/>
</dbReference>
<organism evidence="7 8">
    <name type="scientific">Kineobactrum sediminis</name>
    <dbReference type="NCBI Taxonomy" id="1905677"/>
    <lineage>
        <taxon>Bacteria</taxon>
        <taxon>Pseudomonadati</taxon>
        <taxon>Pseudomonadota</taxon>
        <taxon>Gammaproteobacteria</taxon>
        <taxon>Cellvibrionales</taxon>
        <taxon>Halieaceae</taxon>
        <taxon>Kineobactrum</taxon>
    </lineage>
</organism>
<comment type="subcellular location">
    <subcellularLocation>
        <location evidence="1">Membrane</location>
        <topology evidence="1">Multi-pass membrane protein</topology>
    </subcellularLocation>
</comment>
<feature type="transmembrane region" description="Helical" evidence="5">
    <location>
        <begin position="391"/>
        <end position="411"/>
    </location>
</feature>
<dbReference type="AlphaFoldDB" id="A0A2N5Y1C6"/>
<feature type="transmembrane region" description="Helical" evidence="5">
    <location>
        <begin position="75"/>
        <end position="96"/>
    </location>
</feature>
<accession>A0A2N5Y1C6</accession>
<dbReference type="EMBL" id="PKLZ01000008">
    <property type="protein sequence ID" value="PLW82159.1"/>
    <property type="molecule type" value="Genomic_DNA"/>
</dbReference>
<dbReference type="Gene3D" id="3.30.750.24">
    <property type="entry name" value="STAS domain"/>
    <property type="match status" value="1"/>
</dbReference>
<evidence type="ECO:0000256" key="3">
    <source>
        <dbReference type="ARBA" id="ARBA00022989"/>
    </source>
</evidence>
<feature type="transmembrane region" description="Helical" evidence="5">
    <location>
        <begin position="418"/>
        <end position="436"/>
    </location>
</feature>
<dbReference type="GO" id="GO:0055085">
    <property type="term" value="P:transmembrane transport"/>
    <property type="evidence" value="ECO:0007669"/>
    <property type="project" value="InterPro"/>
</dbReference>
<evidence type="ECO:0000259" key="6">
    <source>
        <dbReference type="PROSITE" id="PS50801"/>
    </source>
</evidence>
<evidence type="ECO:0000256" key="2">
    <source>
        <dbReference type="ARBA" id="ARBA00022692"/>
    </source>
</evidence>